<dbReference type="RefSeq" id="WP_311723701.1">
    <property type="nucleotide sequence ID" value="NZ_JAVRFD010000004.1"/>
</dbReference>
<evidence type="ECO:0000256" key="1">
    <source>
        <dbReference type="SAM" id="MobiDB-lite"/>
    </source>
</evidence>
<keyword evidence="4" id="KW-1185">Reference proteome</keyword>
<dbReference type="PROSITE" id="PS51257">
    <property type="entry name" value="PROKAR_LIPOPROTEIN"/>
    <property type="match status" value="1"/>
</dbReference>
<gene>
    <name evidence="3" type="ORF">RND15_11470</name>
</gene>
<reference evidence="3" key="1">
    <citation type="submission" date="2024-05" db="EMBL/GenBank/DDBJ databases">
        <title>30 novel species of actinomycetes from the DSMZ collection.</title>
        <authorList>
            <person name="Nouioui I."/>
        </authorList>
    </citation>
    <scope>NUCLEOTIDE SEQUENCE</scope>
    <source>
        <strain evidence="3">DSM 41529</strain>
    </source>
</reference>
<feature type="compositionally biased region" description="Low complexity" evidence="1">
    <location>
        <begin position="172"/>
        <end position="184"/>
    </location>
</feature>
<accession>A0ABU2XBQ0</accession>
<feature type="chain" id="PRO_5045607335" description="Secreted protein" evidence="2">
    <location>
        <begin position="30"/>
        <end position="216"/>
    </location>
</feature>
<evidence type="ECO:0000256" key="2">
    <source>
        <dbReference type="SAM" id="SignalP"/>
    </source>
</evidence>
<feature type="signal peptide" evidence="2">
    <location>
        <begin position="1"/>
        <end position="29"/>
    </location>
</feature>
<feature type="region of interest" description="Disordered" evidence="1">
    <location>
        <begin position="172"/>
        <end position="216"/>
    </location>
</feature>
<evidence type="ECO:0000313" key="4">
    <source>
        <dbReference type="Proteomes" id="UP001180754"/>
    </source>
</evidence>
<organism evidence="3 4">
    <name type="scientific">Streptomyces lonegramiae</name>
    <dbReference type="NCBI Taxonomy" id="3075524"/>
    <lineage>
        <taxon>Bacteria</taxon>
        <taxon>Bacillati</taxon>
        <taxon>Actinomycetota</taxon>
        <taxon>Actinomycetes</taxon>
        <taxon>Kitasatosporales</taxon>
        <taxon>Streptomycetaceae</taxon>
        <taxon>Streptomyces</taxon>
    </lineage>
</organism>
<keyword evidence="2" id="KW-0732">Signal</keyword>
<evidence type="ECO:0008006" key="5">
    <source>
        <dbReference type="Google" id="ProtNLM"/>
    </source>
</evidence>
<dbReference type="EMBL" id="JAVRFD010000004">
    <property type="protein sequence ID" value="MDT0543333.1"/>
    <property type="molecule type" value="Genomic_DNA"/>
</dbReference>
<evidence type="ECO:0000313" key="3">
    <source>
        <dbReference type="EMBL" id="MDT0543333.1"/>
    </source>
</evidence>
<proteinExistence type="predicted"/>
<protein>
    <recommendedName>
        <fullName evidence="5">Secreted protein</fullName>
    </recommendedName>
</protein>
<name>A0ABU2XBQ0_9ACTN</name>
<comment type="caution">
    <text evidence="3">The sequence shown here is derived from an EMBL/GenBank/DDBJ whole genome shotgun (WGS) entry which is preliminary data.</text>
</comment>
<dbReference type="Proteomes" id="UP001180754">
    <property type="component" value="Unassembled WGS sequence"/>
</dbReference>
<sequence>MSVPRSRTMVFPLAWTALLPSPVSTFTTAACARRLAAVHTWANCRLRTTLATTSCTAVVRAVLSGSVSSLALSATRGGAPTRSRALESAAVTPATSTLETTRLVSRSVTAFCTAGSEASGATVWTYRSVSATSSCVQVATKASGASSTASTSSTDAPAYRSRRWRTACALRSRSYSRRSAALSGGSAGEPPDDAPADPSGGSAGGVLEESMRSSFA</sequence>